<keyword evidence="1" id="KW-0378">Hydrolase</keyword>
<organism evidence="1 2">
    <name type="scientific">Rhodoferax saidenbachensis</name>
    <dbReference type="NCBI Taxonomy" id="1484693"/>
    <lineage>
        <taxon>Bacteria</taxon>
        <taxon>Pseudomonadati</taxon>
        <taxon>Pseudomonadota</taxon>
        <taxon>Betaproteobacteria</taxon>
        <taxon>Burkholderiales</taxon>
        <taxon>Comamonadaceae</taxon>
        <taxon>Rhodoferax</taxon>
    </lineage>
</organism>
<dbReference type="AlphaFoldDB" id="A0A1P8K6A4"/>
<evidence type="ECO:0000313" key="1">
    <source>
        <dbReference type="EMBL" id="APW41441.1"/>
    </source>
</evidence>
<dbReference type="PANTHER" id="PTHR42110">
    <property type="entry name" value="L-ASPARAGINASE, PUTATIVE (AFU_ORTHOLOGUE AFUA_3G11890)-RELATED"/>
    <property type="match status" value="1"/>
</dbReference>
<accession>A0A1P8K6A4</accession>
<dbReference type="RefSeq" id="WP_029708998.1">
    <property type="nucleotide sequence ID" value="NZ_CP019239.1"/>
</dbReference>
<name>A0A1P8K6A4_9BURK</name>
<dbReference type="Proteomes" id="UP000186110">
    <property type="component" value="Chromosome"/>
</dbReference>
<dbReference type="InterPro" id="IPR010349">
    <property type="entry name" value="Asparaginase_II"/>
</dbReference>
<evidence type="ECO:0000313" key="2">
    <source>
        <dbReference type="Proteomes" id="UP000186110"/>
    </source>
</evidence>
<dbReference type="KEGG" id="rsb:RS694_01980"/>
<dbReference type="STRING" id="1484693.RS694_01980"/>
<gene>
    <name evidence="1" type="ORF">RS694_01980</name>
</gene>
<sequence>MNLAPLIQLTRGGQQENLHFGAVAVVNTRGQLLAQAGDPHWLTFTRSTLKALQALPFVEAGGPRQFGFSQPQIAMLCASHSGEDSHVQATTGMLEKAGQTYQVLRCGCHVPYHFEQTGKPVPEGARFDERYNNCSGKHAGFVAYCVQHGLPLDDYTAPDHPLQQAIRRDVARTVGMDANDLKLGVDGCSAPNYAMPLSKLAYGYARLASGAADAEMGESFALLGEAMTAHPDLVSGTGRNDLAFMQAGRGDWVTKVGADGVQVVGSKSRGEAFALKIIDGNKPALFAATVEVLEQLGWLDDAQRAALQPWRAASIINARGLLVGERLPVFTLSTP</sequence>
<dbReference type="eggNOG" id="COG4448">
    <property type="taxonomic scope" value="Bacteria"/>
</dbReference>
<protein>
    <submittedName>
        <fullName evidence="1">Asparagine amidohydrolase</fullName>
    </submittedName>
</protein>
<dbReference type="PANTHER" id="PTHR42110:SF1">
    <property type="entry name" value="L-ASPARAGINASE, PUTATIVE (AFU_ORTHOLOGUE AFUA_3G11890)-RELATED"/>
    <property type="match status" value="1"/>
</dbReference>
<keyword evidence="2" id="KW-1185">Reference proteome</keyword>
<dbReference type="GO" id="GO:0016787">
    <property type="term" value="F:hydrolase activity"/>
    <property type="evidence" value="ECO:0007669"/>
    <property type="project" value="UniProtKB-KW"/>
</dbReference>
<dbReference type="Pfam" id="PF06089">
    <property type="entry name" value="Asparaginase_II"/>
    <property type="match status" value="1"/>
</dbReference>
<reference evidence="1 2" key="1">
    <citation type="submission" date="2017-01" db="EMBL/GenBank/DDBJ databases">
        <authorList>
            <person name="Mah S.A."/>
            <person name="Swanson W.J."/>
            <person name="Moy G.W."/>
            <person name="Vacquier V.D."/>
        </authorList>
    </citation>
    <scope>NUCLEOTIDE SEQUENCE [LARGE SCALE GENOMIC DNA]</scope>
    <source>
        <strain evidence="1 2">DSM 22694</strain>
    </source>
</reference>
<proteinExistence type="predicted"/>
<dbReference type="EMBL" id="CP019239">
    <property type="protein sequence ID" value="APW41441.1"/>
    <property type="molecule type" value="Genomic_DNA"/>
</dbReference>